<dbReference type="EMBL" id="LCBQ01000020">
    <property type="protein sequence ID" value="KKS13225.1"/>
    <property type="molecule type" value="Genomic_DNA"/>
</dbReference>
<dbReference type="PANTHER" id="PTHR11070">
    <property type="entry name" value="UVRD / RECB / PCRA DNA HELICASE FAMILY MEMBER"/>
    <property type="match status" value="1"/>
</dbReference>
<organism evidence="7 8">
    <name type="scientific">Candidatus Yanofskybacteria bacterium GW2011_GWA1_41_6</name>
    <dbReference type="NCBI Taxonomy" id="1619020"/>
    <lineage>
        <taxon>Bacteria</taxon>
        <taxon>Candidatus Yanofskyibacteriota</taxon>
    </lineage>
</organism>
<reference evidence="7 8" key="1">
    <citation type="journal article" date="2015" name="Nature">
        <title>rRNA introns, odd ribosomes, and small enigmatic genomes across a large radiation of phyla.</title>
        <authorList>
            <person name="Brown C.T."/>
            <person name="Hug L.A."/>
            <person name="Thomas B.C."/>
            <person name="Sharon I."/>
            <person name="Castelle C.J."/>
            <person name="Singh A."/>
            <person name="Wilkins M.J."/>
            <person name="Williams K.H."/>
            <person name="Banfield J.F."/>
        </authorList>
    </citation>
    <scope>NUCLEOTIDE SEQUENCE [LARGE SCALE GENOMIC DNA]</scope>
</reference>
<keyword evidence="1" id="KW-0547">Nucleotide-binding</keyword>
<dbReference type="InterPro" id="IPR027417">
    <property type="entry name" value="P-loop_NTPase"/>
</dbReference>
<dbReference type="InterPro" id="IPR014017">
    <property type="entry name" value="DNA_helicase_UvrD-like_C"/>
</dbReference>
<gene>
    <name evidence="7" type="ORF">UU70_C0020G0005</name>
</gene>
<dbReference type="GO" id="GO:0016787">
    <property type="term" value="F:hydrolase activity"/>
    <property type="evidence" value="ECO:0007669"/>
    <property type="project" value="UniProtKB-KW"/>
</dbReference>
<dbReference type="Gene3D" id="1.10.486.10">
    <property type="entry name" value="PCRA, domain 4"/>
    <property type="match status" value="1"/>
</dbReference>
<dbReference type="AlphaFoldDB" id="A0A0G0WK74"/>
<feature type="region of interest" description="Disordered" evidence="5">
    <location>
        <begin position="1"/>
        <end position="21"/>
    </location>
</feature>
<evidence type="ECO:0000256" key="5">
    <source>
        <dbReference type="SAM" id="MobiDB-lite"/>
    </source>
</evidence>
<name>A0A0G0WK74_9BACT</name>
<dbReference type="GO" id="GO:0000725">
    <property type="term" value="P:recombinational repair"/>
    <property type="evidence" value="ECO:0007669"/>
    <property type="project" value="TreeGrafter"/>
</dbReference>
<dbReference type="GO" id="GO:0003677">
    <property type="term" value="F:DNA binding"/>
    <property type="evidence" value="ECO:0007669"/>
    <property type="project" value="InterPro"/>
</dbReference>
<evidence type="ECO:0000313" key="8">
    <source>
        <dbReference type="Proteomes" id="UP000034380"/>
    </source>
</evidence>
<feature type="non-terminal residue" evidence="7">
    <location>
        <position position="1"/>
    </location>
</feature>
<proteinExistence type="predicted"/>
<sequence>IEKPARPGDSGRSGGEGETKKGTALKNFHKLLTELREFAQSHTLTKTLKHIVEAIGYESYIRAQALAKGAKAEEVESRIENIAELFTVAKGYDVLDPEAGRSKFLEEIALLQQADSIKDNAIRITLMTMHSSKGLEFPIVFIIGMEEGLFPHARTLYAPHEMEEERRLCYVGITRAKERLILTHAKYRNIFGTTEVNLPSRFLNEMSQDLLDCQFSDPTSDYEETIEY</sequence>
<dbReference type="PANTHER" id="PTHR11070:SF2">
    <property type="entry name" value="ATP-DEPENDENT DNA HELICASE SRS2"/>
    <property type="match status" value="1"/>
</dbReference>
<dbReference type="Pfam" id="PF13361">
    <property type="entry name" value="UvrD_C"/>
    <property type="match status" value="1"/>
</dbReference>
<dbReference type="GO" id="GO:0005524">
    <property type="term" value="F:ATP binding"/>
    <property type="evidence" value="ECO:0007669"/>
    <property type="project" value="UniProtKB-KW"/>
</dbReference>
<evidence type="ECO:0000259" key="6">
    <source>
        <dbReference type="Pfam" id="PF13361"/>
    </source>
</evidence>
<dbReference type="Gene3D" id="3.40.50.300">
    <property type="entry name" value="P-loop containing nucleotide triphosphate hydrolases"/>
    <property type="match status" value="1"/>
</dbReference>
<dbReference type="SUPFAM" id="SSF52540">
    <property type="entry name" value="P-loop containing nucleoside triphosphate hydrolases"/>
    <property type="match status" value="1"/>
</dbReference>
<dbReference type="GO" id="GO:0043138">
    <property type="term" value="F:3'-5' DNA helicase activity"/>
    <property type="evidence" value="ECO:0007669"/>
    <property type="project" value="TreeGrafter"/>
</dbReference>
<evidence type="ECO:0000256" key="2">
    <source>
        <dbReference type="ARBA" id="ARBA00022801"/>
    </source>
</evidence>
<accession>A0A0G0WK74</accession>
<keyword evidence="2" id="KW-0378">Hydrolase</keyword>
<dbReference type="GO" id="GO:0005829">
    <property type="term" value="C:cytosol"/>
    <property type="evidence" value="ECO:0007669"/>
    <property type="project" value="TreeGrafter"/>
</dbReference>
<dbReference type="PATRIC" id="fig|1619020.3.peg.185"/>
<protein>
    <submittedName>
        <fullName evidence="7">ATP-dependent DNA helicase PcrA</fullName>
    </submittedName>
</protein>
<evidence type="ECO:0000256" key="4">
    <source>
        <dbReference type="ARBA" id="ARBA00022840"/>
    </source>
</evidence>
<keyword evidence="3 7" id="KW-0347">Helicase</keyword>
<feature type="domain" description="UvrD-like helicase C-terminal" evidence="6">
    <location>
        <begin position="25"/>
        <end position="186"/>
    </location>
</feature>
<dbReference type="InterPro" id="IPR000212">
    <property type="entry name" value="DNA_helicase_UvrD/REP"/>
</dbReference>
<evidence type="ECO:0000256" key="3">
    <source>
        <dbReference type="ARBA" id="ARBA00022806"/>
    </source>
</evidence>
<comment type="caution">
    <text evidence="7">The sequence shown here is derived from an EMBL/GenBank/DDBJ whole genome shotgun (WGS) entry which is preliminary data.</text>
</comment>
<dbReference type="Proteomes" id="UP000034380">
    <property type="component" value="Unassembled WGS sequence"/>
</dbReference>
<evidence type="ECO:0000256" key="1">
    <source>
        <dbReference type="ARBA" id="ARBA00022741"/>
    </source>
</evidence>
<dbReference type="CDD" id="cd18807">
    <property type="entry name" value="SF1_C_UvrD"/>
    <property type="match status" value="1"/>
</dbReference>
<evidence type="ECO:0000313" key="7">
    <source>
        <dbReference type="EMBL" id="KKS13225.1"/>
    </source>
</evidence>
<keyword evidence="4" id="KW-0067">ATP-binding</keyword>